<keyword evidence="4" id="KW-1185">Reference proteome</keyword>
<evidence type="ECO:0000313" key="3">
    <source>
        <dbReference type="EMBL" id="AXV10224.1"/>
    </source>
</evidence>
<dbReference type="Proteomes" id="UP000264006">
    <property type="component" value="Plasmid pEDY32-46I"/>
</dbReference>
<dbReference type="Gene3D" id="3.30.450.90">
    <property type="match status" value="1"/>
</dbReference>
<dbReference type="InterPro" id="IPR001482">
    <property type="entry name" value="T2SS/T4SS_dom"/>
</dbReference>
<evidence type="ECO:0000256" key="1">
    <source>
        <dbReference type="ARBA" id="ARBA00006611"/>
    </source>
</evidence>
<dbReference type="Pfam" id="PF00437">
    <property type="entry name" value="T2SSE"/>
    <property type="match status" value="1"/>
</dbReference>
<organism evidence="3 4">
    <name type="scientific">Euzebya pacifica</name>
    <dbReference type="NCBI Taxonomy" id="1608957"/>
    <lineage>
        <taxon>Bacteria</taxon>
        <taxon>Bacillati</taxon>
        <taxon>Actinomycetota</taxon>
        <taxon>Nitriliruptoria</taxon>
        <taxon>Euzebyales</taxon>
    </lineage>
</organism>
<sequence>MTDTMIPGTRSSSLSVEAMLDELKKRNLVTEERYPTMFGLDRHKITLPRLERGLDAASVLSDSDLIRLKAELAGLPVVPLNATPQAGLDRQLIKSAFAIQIDIGDNTPAVAVVDPQPRIIELCANGLGVHPGALSVHITSVRGFNRLFSALQRADEVAVERPLPDEIWELFDRIVTEDGSDLHLAVGIPPRLRIRGALEALEFEPVTEAWLSRALGILLPNHDIDGVLRSGGTLNPAVSFGKQRFRCVISRADNGPTLVARKLSSTIPKMDDINLPQSVRNLINLERGLVLVTGPTGSGKSTTLASMLQTLLMTQKRSVLTLEEPIEYRLRPGPSSMVYQREKGRDFTNFHDGVVTSLRQDPDVILIGEMRDDQTVRAALEAAETGHLVFGTLHTYDAGSTIGRVADFFSATEKDGVRALLSGVLEGVVSQTLLPTASGTGRVGAYEVMLKSTAISNHMRTVEGIAQIRGAMQIANREGMQTLEQDLAKLVRSQTVERAEAEFKARDKDALAGLLDAR</sequence>
<dbReference type="AlphaFoldDB" id="A0A346Y6X7"/>
<feature type="domain" description="Bacterial type II secretion system protein E" evidence="2">
    <location>
        <begin position="358"/>
        <end position="372"/>
    </location>
</feature>
<dbReference type="PANTHER" id="PTHR30486">
    <property type="entry name" value="TWITCHING MOTILITY PROTEIN PILT"/>
    <property type="match status" value="1"/>
</dbReference>
<dbReference type="RefSeq" id="WP_114594796.1">
    <property type="nucleotide sequence ID" value="NZ_CP031166.1"/>
</dbReference>
<dbReference type="EMBL" id="CP031166">
    <property type="protein sequence ID" value="AXV10224.1"/>
    <property type="molecule type" value="Genomic_DNA"/>
</dbReference>
<dbReference type="InterPro" id="IPR027417">
    <property type="entry name" value="P-loop_NTPase"/>
</dbReference>
<dbReference type="GO" id="GO:0005524">
    <property type="term" value="F:ATP binding"/>
    <property type="evidence" value="ECO:0007669"/>
    <property type="project" value="InterPro"/>
</dbReference>
<dbReference type="Gene3D" id="3.40.50.300">
    <property type="entry name" value="P-loop containing nucleotide triphosphate hydrolases"/>
    <property type="match status" value="1"/>
</dbReference>
<dbReference type="GO" id="GO:0016887">
    <property type="term" value="F:ATP hydrolysis activity"/>
    <property type="evidence" value="ECO:0007669"/>
    <property type="project" value="InterPro"/>
</dbReference>
<keyword evidence="3" id="KW-0614">Plasmid</keyword>
<dbReference type="NCBIfam" id="TIGR01420">
    <property type="entry name" value="pilT_fam"/>
    <property type="match status" value="1"/>
</dbReference>
<protein>
    <submittedName>
        <fullName evidence="3">Twitching motility protein PilT</fullName>
    </submittedName>
</protein>
<accession>A0A346Y6X7</accession>
<name>A0A346Y6X7_9ACTN</name>
<dbReference type="InterPro" id="IPR006321">
    <property type="entry name" value="PilT/PilU"/>
</dbReference>
<geneLocation type="plasmid" evidence="4">
    <name>pedy32-46i</name>
</geneLocation>
<evidence type="ECO:0000259" key="2">
    <source>
        <dbReference type="PROSITE" id="PS00662"/>
    </source>
</evidence>
<dbReference type="PROSITE" id="PS00662">
    <property type="entry name" value="T2SP_E"/>
    <property type="match status" value="1"/>
</dbReference>
<dbReference type="KEGG" id="euz:DVS28_b0484"/>
<dbReference type="CDD" id="cd01131">
    <property type="entry name" value="PilT"/>
    <property type="match status" value="1"/>
</dbReference>
<proteinExistence type="inferred from homology"/>
<evidence type="ECO:0000313" key="4">
    <source>
        <dbReference type="Proteomes" id="UP000264006"/>
    </source>
</evidence>
<dbReference type="SUPFAM" id="SSF52540">
    <property type="entry name" value="P-loop containing nucleoside triphosphate hydrolases"/>
    <property type="match status" value="1"/>
</dbReference>
<comment type="similarity">
    <text evidence="1">Belongs to the GSP E family.</text>
</comment>
<dbReference type="InterPro" id="IPR050921">
    <property type="entry name" value="T4SS_GSP_E_ATPase"/>
</dbReference>
<gene>
    <name evidence="3" type="ORF">DVS28_b0484</name>
</gene>
<reference evidence="3 4" key="1">
    <citation type="submission" date="2018-09" db="EMBL/GenBank/DDBJ databases">
        <title>Complete genome sequence of Euzebya sp. DY32-46 isolated from seawater of Pacific Ocean.</title>
        <authorList>
            <person name="Xu L."/>
            <person name="Wu Y.-H."/>
            <person name="Xu X.-W."/>
        </authorList>
    </citation>
    <scope>NUCLEOTIDE SEQUENCE [LARGE SCALE GENOMIC DNA]</scope>
    <source>
        <strain evidence="3 4">DY32-46</strain>
        <plasmid evidence="4">pedy32-46i</plasmid>
    </source>
</reference>
<dbReference type="OrthoDB" id="9805147at2"/>